<dbReference type="RefSeq" id="WP_189424467.1">
    <property type="nucleotide sequence ID" value="NZ_BMZE01000001.1"/>
</dbReference>
<gene>
    <name evidence="3" type="ORF">GCM10007989_13290</name>
</gene>
<evidence type="ECO:0000256" key="1">
    <source>
        <dbReference type="ARBA" id="ARBA00022801"/>
    </source>
</evidence>
<sequence>MHKVSIPQHIVDRVIERRGDAHIHANLDPSRTALIVVDLQNAFMVEEYAAAFVPEAVSVVPNVNKLATTVRETGGKVFWIRNTITDESRESWSHWYDMVAFDKSRAEKRQANMVMGAIGHELHPDLIVEPEDETVFKHRFSALIQGSSDLHERLQAAGIDTVLITGTVTNVCCESTARDAMMLNYKTIMVSDGNAALTDEEHNASLISIYSTFGDVMDTEMLVGCLYGASERKVAE</sequence>
<evidence type="ECO:0000313" key="3">
    <source>
        <dbReference type="EMBL" id="GHA19146.1"/>
    </source>
</evidence>
<dbReference type="GO" id="GO:0016787">
    <property type="term" value="F:hydrolase activity"/>
    <property type="evidence" value="ECO:0007669"/>
    <property type="project" value="UniProtKB-KW"/>
</dbReference>
<keyword evidence="4" id="KW-1185">Reference proteome</keyword>
<evidence type="ECO:0000313" key="4">
    <source>
        <dbReference type="Proteomes" id="UP000646579"/>
    </source>
</evidence>
<dbReference type="SUPFAM" id="SSF52499">
    <property type="entry name" value="Isochorismatase-like hydrolases"/>
    <property type="match status" value="1"/>
</dbReference>
<dbReference type="PANTHER" id="PTHR43540">
    <property type="entry name" value="PEROXYUREIDOACRYLATE/UREIDOACRYLATE AMIDOHYDROLASE-RELATED"/>
    <property type="match status" value="1"/>
</dbReference>
<protein>
    <submittedName>
        <fullName evidence="3">Hydrolase</fullName>
    </submittedName>
</protein>
<dbReference type="CDD" id="cd00431">
    <property type="entry name" value="cysteine_hydrolases"/>
    <property type="match status" value="1"/>
</dbReference>
<feature type="domain" description="Isochorismatase-like" evidence="2">
    <location>
        <begin position="32"/>
        <end position="220"/>
    </location>
</feature>
<dbReference type="EMBL" id="BMZE01000001">
    <property type="protein sequence ID" value="GHA19146.1"/>
    <property type="molecule type" value="Genomic_DNA"/>
</dbReference>
<dbReference type="Gene3D" id="3.40.50.850">
    <property type="entry name" value="Isochorismatase-like"/>
    <property type="match status" value="1"/>
</dbReference>
<dbReference type="InterPro" id="IPR000868">
    <property type="entry name" value="Isochorismatase-like_dom"/>
</dbReference>
<dbReference type="PANTHER" id="PTHR43540:SF6">
    <property type="entry name" value="ISOCHORISMATASE-LIKE DOMAIN-CONTAINING PROTEIN"/>
    <property type="match status" value="1"/>
</dbReference>
<dbReference type="InterPro" id="IPR050272">
    <property type="entry name" value="Isochorismatase-like_hydrls"/>
</dbReference>
<comment type="caution">
    <text evidence="3">The sequence shown here is derived from an EMBL/GenBank/DDBJ whole genome shotgun (WGS) entry which is preliminary data.</text>
</comment>
<reference evidence="3" key="1">
    <citation type="journal article" date="2014" name="Int. J. Syst. Evol. Microbiol.">
        <title>Complete genome sequence of Corynebacterium casei LMG S-19264T (=DSM 44701T), isolated from a smear-ripened cheese.</title>
        <authorList>
            <consortium name="US DOE Joint Genome Institute (JGI-PGF)"/>
            <person name="Walter F."/>
            <person name="Albersmeier A."/>
            <person name="Kalinowski J."/>
            <person name="Ruckert C."/>
        </authorList>
    </citation>
    <scope>NUCLEOTIDE SEQUENCE</scope>
    <source>
        <strain evidence="3">KCTC 32437</strain>
    </source>
</reference>
<dbReference type="AlphaFoldDB" id="A0A918S2Y8"/>
<reference evidence="3" key="2">
    <citation type="submission" date="2020-09" db="EMBL/GenBank/DDBJ databases">
        <authorList>
            <person name="Sun Q."/>
            <person name="Kim S."/>
        </authorList>
    </citation>
    <scope>NUCLEOTIDE SEQUENCE</scope>
    <source>
        <strain evidence="3">KCTC 32437</strain>
    </source>
</reference>
<name>A0A918S2Y8_9HYPH</name>
<dbReference type="Pfam" id="PF00857">
    <property type="entry name" value="Isochorismatase"/>
    <property type="match status" value="1"/>
</dbReference>
<evidence type="ECO:0000259" key="2">
    <source>
        <dbReference type="Pfam" id="PF00857"/>
    </source>
</evidence>
<proteinExistence type="predicted"/>
<accession>A0A918S2Y8</accession>
<organism evidence="3 4">
    <name type="scientific">Devosia pacifica</name>
    <dbReference type="NCBI Taxonomy" id="1335967"/>
    <lineage>
        <taxon>Bacteria</taxon>
        <taxon>Pseudomonadati</taxon>
        <taxon>Pseudomonadota</taxon>
        <taxon>Alphaproteobacteria</taxon>
        <taxon>Hyphomicrobiales</taxon>
        <taxon>Devosiaceae</taxon>
        <taxon>Devosia</taxon>
    </lineage>
</organism>
<dbReference type="InterPro" id="IPR036380">
    <property type="entry name" value="Isochorismatase-like_sf"/>
</dbReference>
<dbReference type="Proteomes" id="UP000646579">
    <property type="component" value="Unassembled WGS sequence"/>
</dbReference>
<keyword evidence="1 3" id="KW-0378">Hydrolase</keyword>